<feature type="compositionally biased region" description="Acidic residues" evidence="1">
    <location>
        <begin position="44"/>
        <end position="53"/>
    </location>
</feature>
<feature type="compositionally biased region" description="Basic and acidic residues" evidence="1">
    <location>
        <begin position="54"/>
        <end position="65"/>
    </location>
</feature>
<accession>A0ABQ7PSH1</accession>
<feature type="region of interest" description="Disordered" evidence="1">
    <location>
        <begin position="24"/>
        <end position="108"/>
    </location>
</feature>
<comment type="caution">
    <text evidence="2">The sequence shown here is derived from an EMBL/GenBank/DDBJ whole genome shotgun (WGS) entry which is preliminary data.</text>
</comment>
<keyword evidence="3" id="KW-1185">Reference proteome</keyword>
<evidence type="ECO:0000313" key="3">
    <source>
        <dbReference type="Proteomes" id="UP000823941"/>
    </source>
</evidence>
<name>A0ABQ7PSH1_PLUXY</name>
<feature type="compositionally biased region" description="Basic and acidic residues" evidence="1">
    <location>
        <begin position="80"/>
        <end position="89"/>
    </location>
</feature>
<evidence type="ECO:0000256" key="1">
    <source>
        <dbReference type="SAM" id="MobiDB-lite"/>
    </source>
</evidence>
<reference evidence="2 3" key="1">
    <citation type="submission" date="2021-06" db="EMBL/GenBank/DDBJ databases">
        <title>A haploid diamondback moth (Plutella xylostella L.) genome assembly resolves 31 chromosomes and identifies a diamide resistance mutation.</title>
        <authorList>
            <person name="Ward C.M."/>
            <person name="Perry K.D."/>
            <person name="Baker G."/>
            <person name="Powis K."/>
            <person name="Heckel D.G."/>
            <person name="Baxter S.W."/>
        </authorList>
    </citation>
    <scope>NUCLEOTIDE SEQUENCE [LARGE SCALE GENOMIC DNA]</scope>
    <source>
        <strain evidence="2 3">LV</strain>
        <tissue evidence="2">Single pupa</tissue>
    </source>
</reference>
<organism evidence="2 3">
    <name type="scientific">Plutella xylostella</name>
    <name type="common">Diamondback moth</name>
    <name type="synonym">Plutella maculipennis</name>
    <dbReference type="NCBI Taxonomy" id="51655"/>
    <lineage>
        <taxon>Eukaryota</taxon>
        <taxon>Metazoa</taxon>
        <taxon>Ecdysozoa</taxon>
        <taxon>Arthropoda</taxon>
        <taxon>Hexapoda</taxon>
        <taxon>Insecta</taxon>
        <taxon>Pterygota</taxon>
        <taxon>Neoptera</taxon>
        <taxon>Endopterygota</taxon>
        <taxon>Lepidoptera</taxon>
        <taxon>Glossata</taxon>
        <taxon>Ditrysia</taxon>
        <taxon>Yponomeutoidea</taxon>
        <taxon>Plutellidae</taxon>
        <taxon>Plutella</taxon>
    </lineage>
</organism>
<protein>
    <submittedName>
        <fullName evidence="2">Uncharacterized protein</fullName>
    </submittedName>
</protein>
<proteinExistence type="predicted"/>
<feature type="compositionally biased region" description="Polar residues" evidence="1">
    <location>
        <begin position="97"/>
        <end position="108"/>
    </location>
</feature>
<dbReference type="EMBL" id="JAHIBW010000031">
    <property type="protein sequence ID" value="KAG7295399.1"/>
    <property type="molecule type" value="Genomic_DNA"/>
</dbReference>
<sequence length="108" mass="11781">MATGASPAEGAGVRRRRSIKRLLRSLTADKLQPNAGEARREGSAEDAADAEPETDSKDAPDKDNNWRTAPSSGRGVNRAESCRERDAPRRGKHRNASDPNRLTAHNHQ</sequence>
<evidence type="ECO:0000313" key="2">
    <source>
        <dbReference type="EMBL" id="KAG7295399.1"/>
    </source>
</evidence>
<dbReference type="Proteomes" id="UP000823941">
    <property type="component" value="Chromosome 31"/>
</dbReference>
<gene>
    <name evidence="2" type="ORF">JYU34_022448</name>
</gene>